<accession>A0A1Y0B376</accession>
<sequence length="32" mass="3489">MIICKLDYLGTVRRSSSAGSVSWKTRGSSRVS</sequence>
<organism evidence="1">
    <name type="scientific">Utricularia reniformis</name>
    <dbReference type="NCBI Taxonomy" id="192314"/>
    <lineage>
        <taxon>Eukaryota</taxon>
        <taxon>Viridiplantae</taxon>
        <taxon>Streptophyta</taxon>
        <taxon>Embryophyta</taxon>
        <taxon>Tracheophyta</taxon>
        <taxon>Spermatophyta</taxon>
        <taxon>Magnoliopsida</taxon>
        <taxon>eudicotyledons</taxon>
        <taxon>Gunneridae</taxon>
        <taxon>Pentapetalae</taxon>
        <taxon>asterids</taxon>
        <taxon>lamiids</taxon>
        <taxon>Lamiales</taxon>
        <taxon>Lentibulariaceae</taxon>
        <taxon>Utricularia</taxon>
    </lineage>
</organism>
<dbReference type="AlphaFoldDB" id="A0A1Y0B376"/>
<keyword evidence="1" id="KW-0496">Mitochondrion</keyword>
<evidence type="ECO:0000313" key="1">
    <source>
        <dbReference type="EMBL" id="ART31844.1"/>
    </source>
</evidence>
<gene>
    <name evidence="1" type="ORF">AEK19_MT1660</name>
</gene>
<protein>
    <submittedName>
        <fullName evidence="1">Uncharacterized protein</fullName>
    </submittedName>
</protein>
<reference evidence="1" key="1">
    <citation type="submission" date="2017-03" db="EMBL/GenBank/DDBJ databases">
        <title>The mitochondrial genome of the carnivorous plant Utricularia reniformis (Lentibulariaceae): structure, comparative analysis and evolutionary landmarks.</title>
        <authorList>
            <person name="Silva S.R."/>
            <person name="Alvarenga D.O."/>
            <person name="Michael T.P."/>
            <person name="Miranda V.F.O."/>
            <person name="Varani A.M."/>
        </authorList>
    </citation>
    <scope>NUCLEOTIDE SEQUENCE</scope>
</reference>
<geneLocation type="mitochondrion" evidence="1"/>
<name>A0A1Y0B376_9LAMI</name>
<proteinExistence type="predicted"/>
<dbReference type="EMBL" id="KY774314">
    <property type="protein sequence ID" value="ART31844.1"/>
    <property type="molecule type" value="Genomic_DNA"/>
</dbReference>